<accession>A0ABQ6EWT9</accession>
<dbReference type="Proteomes" id="UP001157138">
    <property type="component" value="Unassembled WGS sequence"/>
</dbReference>
<evidence type="ECO:0000256" key="1">
    <source>
        <dbReference type="SAM" id="SignalP"/>
    </source>
</evidence>
<protein>
    <recommendedName>
        <fullName evidence="4">DUF2147 domain-containing protein</fullName>
    </recommendedName>
</protein>
<dbReference type="RefSeq" id="WP_284191194.1">
    <property type="nucleotide sequence ID" value="NZ_BSPW01000021.1"/>
</dbReference>
<comment type="caution">
    <text evidence="2">The sequence shown here is derived from an EMBL/GenBank/DDBJ whole genome shotgun (WGS) entry which is preliminary data.</text>
</comment>
<organism evidence="2 3">
    <name type="scientific">Vibrio zhanjiangensis</name>
    <dbReference type="NCBI Taxonomy" id="1046128"/>
    <lineage>
        <taxon>Bacteria</taxon>
        <taxon>Pseudomonadati</taxon>
        <taxon>Pseudomonadota</taxon>
        <taxon>Gammaproteobacteria</taxon>
        <taxon>Vibrionales</taxon>
        <taxon>Vibrionaceae</taxon>
        <taxon>Vibrio</taxon>
    </lineage>
</organism>
<proteinExistence type="predicted"/>
<evidence type="ECO:0000313" key="3">
    <source>
        <dbReference type="Proteomes" id="UP001157138"/>
    </source>
</evidence>
<dbReference type="EMBL" id="BSPW01000021">
    <property type="protein sequence ID" value="GLT17284.1"/>
    <property type="molecule type" value="Genomic_DNA"/>
</dbReference>
<feature type="chain" id="PRO_5046653798" description="DUF2147 domain-containing protein" evidence="1">
    <location>
        <begin position="19"/>
        <end position="123"/>
    </location>
</feature>
<keyword evidence="1" id="KW-0732">Signal</keyword>
<feature type="signal peptide" evidence="1">
    <location>
        <begin position="1"/>
        <end position="18"/>
    </location>
</feature>
<keyword evidence="3" id="KW-1185">Reference proteome</keyword>
<name>A0ABQ6EWT9_9VIBR</name>
<evidence type="ECO:0008006" key="4">
    <source>
        <dbReference type="Google" id="ProtNLM"/>
    </source>
</evidence>
<reference evidence="3" key="1">
    <citation type="journal article" date="2019" name="Int. J. Syst. Evol. Microbiol.">
        <title>The Global Catalogue of Microorganisms (GCM) 10K type strain sequencing project: providing services to taxonomists for standard genome sequencing and annotation.</title>
        <authorList>
            <consortium name="The Broad Institute Genomics Platform"/>
            <consortium name="The Broad Institute Genome Sequencing Center for Infectious Disease"/>
            <person name="Wu L."/>
            <person name="Ma J."/>
        </authorList>
    </citation>
    <scope>NUCLEOTIDE SEQUENCE [LARGE SCALE GENOMIC DNA]</scope>
    <source>
        <strain evidence="3">NBRC 108723</strain>
    </source>
</reference>
<sequence>MFKIFVLLAFLFSQFLSAEDSIVGKWKGQSNSTEHVYSIELTQMGKDIFLSYVFIYDRGRKINDHTSEKVLLKKASPQCWSGEVNDFFNDEKTMVTLCKKNELLVWETELSVLYVPKFENFIR</sequence>
<evidence type="ECO:0000313" key="2">
    <source>
        <dbReference type="EMBL" id="GLT17284.1"/>
    </source>
</evidence>
<gene>
    <name evidence="2" type="ORF">GCM10007938_10610</name>
</gene>